<evidence type="ECO:0000256" key="12">
    <source>
        <dbReference type="PIRSR" id="PIRSR618044-1"/>
    </source>
</evidence>
<dbReference type="RefSeq" id="WP_042982796.1">
    <property type="nucleotide sequence ID" value="NZ_JMQC01000008.1"/>
</dbReference>
<keyword evidence="21" id="KW-1185">Reference proteome</keyword>
<accession>A0A090YX34</accession>
<feature type="domain" description="Peptidase S11 D-Ala-D-Ala carboxypeptidase A C-terminal" evidence="17">
    <location>
        <begin position="265"/>
        <end position="345"/>
    </location>
</feature>
<feature type="chain" id="PRO_5001867572" description="serine-type D-Ala-D-Ala carboxypeptidase" evidence="15">
    <location>
        <begin position="25"/>
        <end position="373"/>
    </location>
</feature>
<dbReference type="GO" id="GO:0008360">
    <property type="term" value="P:regulation of cell shape"/>
    <property type="evidence" value="ECO:0007669"/>
    <property type="project" value="UniProtKB-KW"/>
</dbReference>
<evidence type="ECO:0000256" key="9">
    <source>
        <dbReference type="ARBA" id="ARBA00022984"/>
    </source>
</evidence>
<feature type="binding site" evidence="13">
    <location>
        <position position="218"/>
    </location>
    <ligand>
        <name>substrate</name>
    </ligand>
</feature>
<dbReference type="Proteomes" id="UP000029389">
    <property type="component" value="Unassembled WGS sequence"/>
</dbReference>
<name>A0A090YX34_9BACI</name>
<comment type="catalytic activity">
    <reaction evidence="11">
        <text>Preferential cleavage: (Ac)2-L-Lys-D-Ala-|-D-Ala. Also transpeptidation of peptidyl-alanyl moieties that are N-acyl substituents of D-alanine.</text>
        <dbReference type="EC" id="3.4.16.4"/>
    </reaction>
</comment>
<feature type="active site" evidence="12">
    <location>
        <position position="113"/>
    </location>
</feature>
<dbReference type="Pfam" id="PF00768">
    <property type="entry name" value="Peptidase_S11"/>
    <property type="match status" value="1"/>
</dbReference>
<dbReference type="Pfam" id="PF07943">
    <property type="entry name" value="PBP5_C"/>
    <property type="match status" value="1"/>
</dbReference>
<evidence type="ECO:0000256" key="14">
    <source>
        <dbReference type="RuleBase" id="RU004016"/>
    </source>
</evidence>
<keyword evidence="9" id="KW-0573">Peptidoglycan synthesis</keyword>
<evidence type="ECO:0000259" key="17">
    <source>
        <dbReference type="Pfam" id="PF07943"/>
    </source>
</evidence>
<evidence type="ECO:0000256" key="3">
    <source>
        <dbReference type="ARBA" id="ARBA00012448"/>
    </source>
</evidence>
<dbReference type="PATRIC" id="fig|1405.8.peg.4046"/>
<dbReference type="PANTHER" id="PTHR21581">
    <property type="entry name" value="D-ALANYL-D-ALANINE CARBOXYPEPTIDASE"/>
    <property type="match status" value="1"/>
</dbReference>
<dbReference type="InterPro" id="IPR012338">
    <property type="entry name" value="Beta-lactam/transpept-like"/>
</dbReference>
<dbReference type="STRING" id="1405.B7492_08170"/>
<protein>
    <recommendedName>
        <fullName evidence="3">serine-type D-Ala-D-Ala carboxypeptidase</fullName>
        <ecNumber evidence="3">3.4.16.4</ecNumber>
    </recommendedName>
</protein>
<evidence type="ECO:0000313" key="21">
    <source>
        <dbReference type="Proteomes" id="UP000264294"/>
    </source>
</evidence>
<dbReference type="Gene3D" id="2.30.140.30">
    <property type="match status" value="1"/>
</dbReference>
<dbReference type="GO" id="GO:0009252">
    <property type="term" value="P:peptidoglycan biosynthetic process"/>
    <property type="evidence" value="ECO:0007669"/>
    <property type="project" value="UniProtKB-UniPathway"/>
</dbReference>
<dbReference type="PRINTS" id="PR00725">
    <property type="entry name" value="DADACBPTASE1"/>
</dbReference>
<dbReference type="UniPathway" id="UPA00219"/>
<sequence>MRRAWIVITLLIMCAGVIPTSTYAQMNNVSAHNAVLMEEKSGRVLYGKLEHEPQKIASITKIMTALLAAESGKMKEMVSISNEAVRVEGSAIYLKPGQKVKLEDLVYGLMLRSGNDAARAIAENVGGSIDGFVYLMNEKAKAIGMKDTHFSNPHGLDGDGTHYSSAYDMALLTKYAMGNEKFKKIFGTKTYKSDAWDYPWKNKHKLVTSYYEFATGGKTGFTKKAGRTLVTTASKDGLDLIVVTLNASSDWNDHMYLFDQGFKQYKQTKVLGKGALAELEEKKYANHVYTKNDFSVPLTEDERKKVLLKVELDKSAKLADGEKVGKTVVYVGNEKVGERNLFYSKRKLVATTGVYWNNVKEIFSHMLGVGIDG</sequence>
<gene>
    <name evidence="18" type="primary">dacB</name>
    <name evidence="19" type="ORF">D0U04_02460</name>
    <name evidence="18" type="ORF">DJ93_3939</name>
</gene>
<evidence type="ECO:0000256" key="1">
    <source>
        <dbReference type="ARBA" id="ARBA00004752"/>
    </source>
</evidence>
<evidence type="ECO:0000256" key="13">
    <source>
        <dbReference type="PIRSR" id="PIRSR618044-2"/>
    </source>
</evidence>
<evidence type="ECO:0000256" key="6">
    <source>
        <dbReference type="ARBA" id="ARBA00022729"/>
    </source>
</evidence>
<comment type="similarity">
    <text evidence="2 14">Belongs to the peptidase S11 family.</text>
</comment>
<evidence type="ECO:0000256" key="2">
    <source>
        <dbReference type="ARBA" id="ARBA00007164"/>
    </source>
</evidence>
<keyword evidence="10" id="KW-0961">Cell wall biogenesis/degradation</keyword>
<proteinExistence type="inferred from homology"/>
<dbReference type="Gene3D" id="3.40.710.10">
    <property type="entry name" value="DD-peptidase/beta-lactamase superfamily"/>
    <property type="match status" value="1"/>
</dbReference>
<dbReference type="GO" id="GO:0009002">
    <property type="term" value="F:serine-type D-Ala-D-Ala carboxypeptidase activity"/>
    <property type="evidence" value="ECO:0007669"/>
    <property type="project" value="UniProtKB-EC"/>
</dbReference>
<evidence type="ECO:0000256" key="11">
    <source>
        <dbReference type="ARBA" id="ARBA00034000"/>
    </source>
</evidence>
<feature type="domain" description="Peptidase S11 D-alanyl-D-alanine carboxypeptidase A N-terminal" evidence="16">
    <location>
        <begin position="24"/>
        <end position="248"/>
    </location>
</feature>
<feature type="active site" description="Acyl-ester intermediate" evidence="12">
    <location>
        <position position="58"/>
    </location>
</feature>
<evidence type="ECO:0000256" key="4">
    <source>
        <dbReference type="ARBA" id="ARBA00022645"/>
    </source>
</evidence>
<dbReference type="EMBL" id="QVOD01000002">
    <property type="protein sequence ID" value="RFT68334.1"/>
    <property type="molecule type" value="Genomic_DNA"/>
</dbReference>
<comment type="caution">
    <text evidence="18">The sequence shown here is derived from an EMBL/GenBank/DDBJ whole genome shotgun (WGS) entry which is preliminary data.</text>
</comment>
<dbReference type="AlphaFoldDB" id="A0A090YX34"/>
<keyword evidence="8" id="KW-0133">Cell shape</keyword>
<organism evidence="18 20">
    <name type="scientific">Bacillus clarus</name>
    <dbReference type="NCBI Taxonomy" id="2338372"/>
    <lineage>
        <taxon>Bacteria</taxon>
        <taxon>Bacillati</taxon>
        <taxon>Bacillota</taxon>
        <taxon>Bacilli</taxon>
        <taxon>Bacillales</taxon>
        <taxon>Bacillaceae</taxon>
        <taxon>Bacillus</taxon>
        <taxon>Bacillus cereus group</taxon>
    </lineage>
</organism>
<dbReference type="GO" id="GO:0071555">
    <property type="term" value="P:cell wall organization"/>
    <property type="evidence" value="ECO:0007669"/>
    <property type="project" value="UniProtKB-KW"/>
</dbReference>
<dbReference type="PANTHER" id="PTHR21581:SF33">
    <property type="entry name" value="D-ALANYL-D-ALANINE CARBOXYPEPTIDASE DACB"/>
    <property type="match status" value="1"/>
</dbReference>
<dbReference type="Proteomes" id="UP000264294">
    <property type="component" value="Unassembled WGS sequence"/>
</dbReference>
<dbReference type="EC" id="3.4.16.4" evidence="3"/>
<dbReference type="InterPro" id="IPR001967">
    <property type="entry name" value="Peptidase_S11_N"/>
</dbReference>
<evidence type="ECO:0000256" key="10">
    <source>
        <dbReference type="ARBA" id="ARBA00023316"/>
    </source>
</evidence>
<evidence type="ECO:0000313" key="19">
    <source>
        <dbReference type="EMBL" id="RFT68334.1"/>
    </source>
</evidence>
<reference evidence="18 20" key="1">
    <citation type="submission" date="2014-04" db="EMBL/GenBank/DDBJ databases">
        <authorList>
            <person name="Bishop-Lilly K.A."/>
            <person name="Broomall S.M."/>
            <person name="Chain P.S."/>
            <person name="Chertkov O."/>
            <person name="Coyne S.R."/>
            <person name="Daligault H.E."/>
            <person name="Davenport K.W."/>
            <person name="Erkkila T."/>
            <person name="Frey K.G."/>
            <person name="Gibbons H.S."/>
            <person name="Gu W."/>
            <person name="Jaissle J."/>
            <person name="Johnson S.L."/>
            <person name="Koroleva G.I."/>
            <person name="Ladner J.T."/>
            <person name="Lo C.-C."/>
            <person name="Minogue T.D."/>
            <person name="Munk C."/>
            <person name="Palacios G.F."/>
            <person name="Redden C.L."/>
            <person name="Rosenzweig C.N."/>
            <person name="Scholz M.B."/>
            <person name="Teshima H."/>
            <person name="Xu Y."/>
        </authorList>
    </citation>
    <scope>NUCLEOTIDE SEQUENCE [LARGE SCALE GENOMIC DNA]</scope>
    <source>
        <strain evidence="18 20">BHP</strain>
    </source>
</reference>
<evidence type="ECO:0000256" key="8">
    <source>
        <dbReference type="ARBA" id="ARBA00022960"/>
    </source>
</evidence>
<dbReference type="SUPFAM" id="SSF56601">
    <property type="entry name" value="beta-lactamase/transpeptidase-like"/>
    <property type="match status" value="1"/>
</dbReference>
<evidence type="ECO:0000256" key="5">
    <source>
        <dbReference type="ARBA" id="ARBA00022670"/>
    </source>
</evidence>
<keyword evidence="6 15" id="KW-0732">Signal</keyword>
<dbReference type="InterPro" id="IPR018044">
    <property type="entry name" value="Peptidase_S11"/>
</dbReference>
<keyword evidence="5" id="KW-0645">Protease</keyword>
<reference evidence="19 21" key="2">
    <citation type="submission" date="2018-08" db="EMBL/GenBank/DDBJ databases">
        <title>Bacillus clarus sp. nov. strain PS00077A.</title>
        <authorList>
            <person name="Mendez Acevedo M."/>
            <person name="Carroll L."/>
            <person name="Mukherjee M."/>
            <person name="Wiedmann M."/>
            <person name="Kovac J."/>
        </authorList>
    </citation>
    <scope>NUCLEOTIDE SEQUENCE [LARGE SCALE GENOMIC DNA]</scope>
    <source>
        <strain evidence="19 21">PS00077A</strain>
    </source>
</reference>
<keyword evidence="4 18" id="KW-0121">Carboxypeptidase</keyword>
<evidence type="ECO:0000256" key="15">
    <source>
        <dbReference type="SAM" id="SignalP"/>
    </source>
</evidence>
<evidence type="ECO:0000259" key="16">
    <source>
        <dbReference type="Pfam" id="PF00768"/>
    </source>
</evidence>
<evidence type="ECO:0000313" key="20">
    <source>
        <dbReference type="Proteomes" id="UP000029389"/>
    </source>
</evidence>
<dbReference type="InterPro" id="IPR012907">
    <property type="entry name" value="Peptidase_S11_C"/>
</dbReference>
<feature type="active site" description="Proton acceptor" evidence="12">
    <location>
        <position position="61"/>
    </location>
</feature>
<feature type="signal peptide" evidence="15">
    <location>
        <begin position="1"/>
        <end position="24"/>
    </location>
</feature>
<evidence type="ECO:0000313" key="18">
    <source>
        <dbReference type="EMBL" id="KFN02618.1"/>
    </source>
</evidence>
<evidence type="ECO:0000256" key="7">
    <source>
        <dbReference type="ARBA" id="ARBA00022801"/>
    </source>
</evidence>
<keyword evidence="7 18" id="KW-0378">Hydrolase</keyword>
<comment type="pathway">
    <text evidence="1">Cell wall biogenesis; peptidoglycan biosynthesis.</text>
</comment>
<dbReference type="EMBL" id="JMQC01000008">
    <property type="protein sequence ID" value="KFN02618.1"/>
    <property type="molecule type" value="Genomic_DNA"/>
</dbReference>
<dbReference type="GO" id="GO:0006508">
    <property type="term" value="P:proteolysis"/>
    <property type="evidence" value="ECO:0007669"/>
    <property type="project" value="UniProtKB-KW"/>
</dbReference>